<evidence type="ECO:0008006" key="4">
    <source>
        <dbReference type="Google" id="ProtNLM"/>
    </source>
</evidence>
<gene>
    <name evidence="2" type="ORF">BT63DRAFT_477663</name>
</gene>
<feature type="signal peptide" evidence="1">
    <location>
        <begin position="1"/>
        <end position="15"/>
    </location>
</feature>
<proteinExistence type="predicted"/>
<protein>
    <recommendedName>
        <fullName evidence="4">Cell wall protein PhiA</fullName>
    </recommendedName>
</protein>
<dbReference type="EMBL" id="MU004233">
    <property type="protein sequence ID" value="KAF2671113.1"/>
    <property type="molecule type" value="Genomic_DNA"/>
</dbReference>
<evidence type="ECO:0000313" key="3">
    <source>
        <dbReference type="Proteomes" id="UP000799302"/>
    </source>
</evidence>
<feature type="chain" id="PRO_5025472620" description="Cell wall protein PhiA" evidence="1">
    <location>
        <begin position="16"/>
        <end position="178"/>
    </location>
</feature>
<keyword evidence="3" id="KW-1185">Reference proteome</keyword>
<name>A0A6A6UI48_9PEZI</name>
<sequence length="178" mass="19060">MKATILVSLFSLATAAVPPNAQWYTIKTQSDINTLSNQYLSAKSGKIGAYTGTRESASVASKFFATDYSGSGTLSLHPGDDTHQVGLSGKDGLLRLVDLDNPRGETLDPQTPTEWSVFTLGQGGSVGVKDGNAPDGRKWVMWLDTDGVYYVGYWDGVTKQPRNIANITLVAEKTSAPK</sequence>
<dbReference type="Proteomes" id="UP000799302">
    <property type="component" value="Unassembled WGS sequence"/>
</dbReference>
<organism evidence="2 3">
    <name type="scientific">Microthyrium microscopicum</name>
    <dbReference type="NCBI Taxonomy" id="703497"/>
    <lineage>
        <taxon>Eukaryota</taxon>
        <taxon>Fungi</taxon>
        <taxon>Dikarya</taxon>
        <taxon>Ascomycota</taxon>
        <taxon>Pezizomycotina</taxon>
        <taxon>Dothideomycetes</taxon>
        <taxon>Dothideomycetes incertae sedis</taxon>
        <taxon>Microthyriales</taxon>
        <taxon>Microthyriaceae</taxon>
        <taxon>Microthyrium</taxon>
    </lineage>
</organism>
<evidence type="ECO:0000313" key="2">
    <source>
        <dbReference type="EMBL" id="KAF2671113.1"/>
    </source>
</evidence>
<evidence type="ECO:0000256" key="1">
    <source>
        <dbReference type="SAM" id="SignalP"/>
    </source>
</evidence>
<accession>A0A6A6UI48</accession>
<dbReference type="AlphaFoldDB" id="A0A6A6UI48"/>
<dbReference type="OrthoDB" id="5199481at2759"/>
<keyword evidence="1" id="KW-0732">Signal</keyword>
<reference evidence="2" key="1">
    <citation type="journal article" date="2020" name="Stud. Mycol.">
        <title>101 Dothideomycetes genomes: a test case for predicting lifestyles and emergence of pathogens.</title>
        <authorList>
            <person name="Haridas S."/>
            <person name="Albert R."/>
            <person name="Binder M."/>
            <person name="Bloem J."/>
            <person name="Labutti K."/>
            <person name="Salamov A."/>
            <person name="Andreopoulos B."/>
            <person name="Baker S."/>
            <person name="Barry K."/>
            <person name="Bills G."/>
            <person name="Bluhm B."/>
            <person name="Cannon C."/>
            <person name="Castanera R."/>
            <person name="Culley D."/>
            <person name="Daum C."/>
            <person name="Ezra D."/>
            <person name="Gonzalez J."/>
            <person name="Henrissat B."/>
            <person name="Kuo A."/>
            <person name="Liang C."/>
            <person name="Lipzen A."/>
            <person name="Lutzoni F."/>
            <person name="Magnuson J."/>
            <person name="Mondo S."/>
            <person name="Nolan M."/>
            <person name="Ohm R."/>
            <person name="Pangilinan J."/>
            <person name="Park H.-J."/>
            <person name="Ramirez L."/>
            <person name="Alfaro M."/>
            <person name="Sun H."/>
            <person name="Tritt A."/>
            <person name="Yoshinaga Y."/>
            <person name="Zwiers L.-H."/>
            <person name="Turgeon B."/>
            <person name="Goodwin S."/>
            <person name="Spatafora J."/>
            <person name="Crous P."/>
            <person name="Grigoriev I."/>
        </authorList>
    </citation>
    <scope>NUCLEOTIDE SEQUENCE</scope>
    <source>
        <strain evidence="2">CBS 115976</strain>
    </source>
</reference>